<proteinExistence type="predicted"/>
<name>A0ACB5RH22_9CLOT</name>
<keyword evidence="2" id="KW-1185">Reference proteome</keyword>
<organism evidence="1 2">
    <name type="scientific">Inconstantimicrobium mannanitabidum</name>
    <dbReference type="NCBI Taxonomy" id="1604901"/>
    <lineage>
        <taxon>Bacteria</taxon>
        <taxon>Bacillati</taxon>
        <taxon>Bacillota</taxon>
        <taxon>Clostridia</taxon>
        <taxon>Eubacteriales</taxon>
        <taxon>Clostridiaceae</taxon>
        <taxon>Inconstantimicrobium</taxon>
    </lineage>
</organism>
<dbReference type="EMBL" id="BROD01000001">
    <property type="protein sequence ID" value="GKX68401.1"/>
    <property type="molecule type" value="Genomic_DNA"/>
</dbReference>
<evidence type="ECO:0000313" key="2">
    <source>
        <dbReference type="Proteomes" id="UP001058074"/>
    </source>
</evidence>
<gene>
    <name evidence="1" type="ORF">rsdtw13_36590</name>
</gene>
<reference evidence="1" key="1">
    <citation type="journal article" date="2025" name="Int. J. Syst. Evol. Microbiol.">
        <title>Inconstantimicrobium mannanitabidum sp. nov., a novel member of the family Clostridiaceae isolated from anoxic soil under the treatment of reductive soil disinfestation.</title>
        <authorList>
            <person name="Ueki A."/>
            <person name="Tonouchi A."/>
            <person name="Honma S."/>
            <person name="Kaku N."/>
            <person name="Ueki K."/>
        </authorList>
    </citation>
    <scope>NUCLEOTIDE SEQUENCE</scope>
    <source>
        <strain evidence="1">TW13</strain>
    </source>
</reference>
<sequence length="74" mass="8670">MSNFNTSKGKHLTIEDRILIEYGLDQCYSLKEIAEKVSKDPTTILKEIKRNRIIKSTNKRQKDVLRCTSRKKLC</sequence>
<evidence type="ECO:0000313" key="1">
    <source>
        <dbReference type="EMBL" id="GKX68401.1"/>
    </source>
</evidence>
<accession>A0ACB5RH22</accession>
<comment type="caution">
    <text evidence="1">The sequence shown here is derived from an EMBL/GenBank/DDBJ whole genome shotgun (WGS) entry which is preliminary data.</text>
</comment>
<dbReference type="Proteomes" id="UP001058074">
    <property type="component" value="Unassembled WGS sequence"/>
</dbReference>
<protein>
    <submittedName>
        <fullName evidence="1">Uncharacterized protein</fullName>
    </submittedName>
</protein>